<reference evidence="1" key="1">
    <citation type="submission" date="2020-06" db="EMBL/GenBank/DDBJ databases">
        <authorList>
            <consortium name="Plant Systems Biology data submission"/>
        </authorList>
    </citation>
    <scope>NUCLEOTIDE SEQUENCE</scope>
    <source>
        <strain evidence="1">D6</strain>
    </source>
</reference>
<accession>A0A9N8HCZ9</accession>
<sequence length="425" mass="49491">MRRRAAISCFLGIWFGLYLDIYLDQINEILYDTMETSKRHLASAGLDWQQSLLEASSPSIKKDNARIKRQYRRKFVAYHSSPWEQQWLIHADEWSANLTNYIRVLQEDQKDLIHDFMLATCTDELPNPHSDWCMQQDFYRAFFYNKQSRQWVCQASPAGRRHFIKLMGQTKSLGPLQPGKQYEHIFSRFEYLDQETGETYFEYIEPLVAGLRHPWARLNYAGNRSPNPVIDFRGYIIPPPPPRGGPYQKSVYIDAGSSTWATGLGGPSLDYFTKAWKRQGIDFSKIYAYEPSVRPIDFDTALPEEYKNRTQFWQTYIASSPDAATPTQPFLPLEIKDRCADADYVLLKLDIDSPSVEDGSIRYLLEHDDIPIDELAWEHHVQHHPVMGKIWQTGKSRPNNNLNLGDSMKLFLKLRQKGIRAHSWV</sequence>
<dbReference type="AlphaFoldDB" id="A0A9N8HCZ9"/>
<evidence type="ECO:0000313" key="1">
    <source>
        <dbReference type="EMBL" id="CAB9509741.1"/>
    </source>
</evidence>
<name>A0A9N8HCZ9_9STRA</name>
<keyword evidence="2" id="KW-1185">Reference proteome</keyword>
<proteinExistence type="predicted"/>
<dbReference type="OrthoDB" id="411029at2759"/>
<evidence type="ECO:0000313" key="2">
    <source>
        <dbReference type="Proteomes" id="UP001153069"/>
    </source>
</evidence>
<organism evidence="1 2">
    <name type="scientific">Seminavis robusta</name>
    <dbReference type="NCBI Taxonomy" id="568900"/>
    <lineage>
        <taxon>Eukaryota</taxon>
        <taxon>Sar</taxon>
        <taxon>Stramenopiles</taxon>
        <taxon>Ochrophyta</taxon>
        <taxon>Bacillariophyta</taxon>
        <taxon>Bacillariophyceae</taxon>
        <taxon>Bacillariophycidae</taxon>
        <taxon>Naviculales</taxon>
        <taxon>Naviculaceae</taxon>
        <taxon>Seminavis</taxon>
    </lineage>
</organism>
<protein>
    <submittedName>
        <fullName evidence="1">Uncharacterized protein</fullName>
    </submittedName>
</protein>
<gene>
    <name evidence="1" type="ORF">SEMRO_403_G135700.1</name>
</gene>
<dbReference type="Proteomes" id="UP001153069">
    <property type="component" value="Unassembled WGS sequence"/>
</dbReference>
<dbReference type="EMBL" id="CAICTM010000402">
    <property type="protein sequence ID" value="CAB9509741.1"/>
    <property type="molecule type" value="Genomic_DNA"/>
</dbReference>
<comment type="caution">
    <text evidence="1">The sequence shown here is derived from an EMBL/GenBank/DDBJ whole genome shotgun (WGS) entry which is preliminary data.</text>
</comment>